<sequence>MSAKLHDCSVCGSLNCYKRESQFPAGCPTANLDESLKNEVLKAYFDDDFTREASRASAEVEGKFYGKLTRIEEIAEFAKRMGYKTLGIASCVGLAKETAVFAKFLRSKGFEVHDFICKIGSVDKTEGGIPDGDKIAPGNFEAMCNPALQARLLAEHGTEYNIIVGLCVGHDSIFIHHSKVPVTYFIVKDRVLAHNPAAAVYTCASYYKKIFD</sequence>
<dbReference type="RefSeq" id="WP_132874028.1">
    <property type="nucleotide sequence ID" value="NZ_SMGG01000005.1"/>
</dbReference>
<dbReference type="AlphaFoldDB" id="A0A4R1K7U5"/>
<dbReference type="Pfam" id="PF08901">
    <property type="entry name" value="DUF1847"/>
    <property type="match status" value="1"/>
</dbReference>
<evidence type="ECO:0000313" key="2">
    <source>
        <dbReference type="Proteomes" id="UP000294614"/>
    </source>
</evidence>
<dbReference type="EMBL" id="SMGG01000005">
    <property type="protein sequence ID" value="TCK59873.1"/>
    <property type="molecule type" value="Genomic_DNA"/>
</dbReference>
<comment type="caution">
    <text evidence="1">The sequence shown here is derived from an EMBL/GenBank/DDBJ whole genome shotgun (WGS) entry which is preliminary data.</text>
</comment>
<name>A0A4R1K7U5_9BACT</name>
<keyword evidence="2" id="KW-1185">Reference proteome</keyword>
<dbReference type="Proteomes" id="UP000294614">
    <property type="component" value="Unassembled WGS sequence"/>
</dbReference>
<evidence type="ECO:0000313" key="1">
    <source>
        <dbReference type="EMBL" id="TCK59873.1"/>
    </source>
</evidence>
<dbReference type="InterPro" id="IPR014997">
    <property type="entry name" value="DUF1847"/>
</dbReference>
<organism evidence="1 2">
    <name type="scientific">Seleniivibrio woodruffii</name>
    <dbReference type="NCBI Taxonomy" id="1078050"/>
    <lineage>
        <taxon>Bacteria</taxon>
        <taxon>Pseudomonadati</taxon>
        <taxon>Deferribacterota</taxon>
        <taxon>Deferribacteres</taxon>
        <taxon>Deferribacterales</taxon>
        <taxon>Geovibrionaceae</taxon>
        <taxon>Seleniivibrio</taxon>
    </lineage>
</organism>
<reference evidence="1 2" key="1">
    <citation type="submission" date="2019-03" db="EMBL/GenBank/DDBJ databases">
        <title>Genomic Encyclopedia of Type Strains, Phase IV (KMG-IV): sequencing the most valuable type-strain genomes for metagenomic binning, comparative biology and taxonomic classification.</title>
        <authorList>
            <person name="Goeker M."/>
        </authorList>
    </citation>
    <scope>NUCLEOTIDE SEQUENCE [LARGE SCALE GENOMIC DNA]</scope>
    <source>
        <strain evidence="1 2">DSM 24984</strain>
    </source>
</reference>
<protein>
    <submittedName>
        <fullName evidence="1">Putative metal-binding protein</fullName>
    </submittedName>
</protein>
<dbReference type="OrthoDB" id="9795204at2"/>
<accession>A0A4R1K7U5</accession>
<proteinExistence type="predicted"/>
<gene>
    <name evidence="1" type="ORF">C8D98_2040</name>
</gene>